<evidence type="ECO:0000256" key="4">
    <source>
        <dbReference type="ARBA" id="ARBA00022723"/>
    </source>
</evidence>
<feature type="domain" description="Alpha-D-phosphohexomutase alpha/beta/alpha" evidence="11">
    <location>
        <begin position="264"/>
        <end position="358"/>
    </location>
</feature>
<protein>
    <recommendedName>
        <fullName evidence="14">Phosphomannomutase/phosphoglucomutase</fullName>
    </recommendedName>
</protein>
<dbReference type="Pfam" id="PF02878">
    <property type="entry name" value="PGM_PMM_I"/>
    <property type="match status" value="1"/>
</dbReference>
<keyword evidence="6" id="KW-0413">Isomerase</keyword>
<comment type="similarity">
    <text evidence="2 7">Belongs to the phosphohexose mutase family.</text>
</comment>
<dbReference type="InterPro" id="IPR016055">
    <property type="entry name" value="A-D-PHexomutase_a/b/a-I/II/III"/>
</dbReference>
<dbReference type="Proteomes" id="UP000178227">
    <property type="component" value="Unassembled WGS sequence"/>
</dbReference>
<dbReference type="InterPro" id="IPR036900">
    <property type="entry name" value="A-D-PHexomutase_C_sf"/>
</dbReference>
<dbReference type="PANTHER" id="PTHR43771">
    <property type="entry name" value="PHOSPHOMANNOMUTASE"/>
    <property type="match status" value="1"/>
</dbReference>
<name>A0A1F8GCD0_9BACT</name>
<evidence type="ECO:0000313" key="13">
    <source>
        <dbReference type="Proteomes" id="UP000178227"/>
    </source>
</evidence>
<dbReference type="SUPFAM" id="SSF53738">
    <property type="entry name" value="Phosphoglucomutase, first 3 domains"/>
    <property type="match status" value="3"/>
</dbReference>
<evidence type="ECO:0000256" key="2">
    <source>
        <dbReference type="ARBA" id="ARBA00010231"/>
    </source>
</evidence>
<evidence type="ECO:0000259" key="10">
    <source>
        <dbReference type="Pfam" id="PF02879"/>
    </source>
</evidence>
<evidence type="ECO:0000259" key="9">
    <source>
        <dbReference type="Pfam" id="PF02878"/>
    </source>
</evidence>
<dbReference type="InterPro" id="IPR005844">
    <property type="entry name" value="A-D-PHexomutase_a/b/a-I"/>
</dbReference>
<feature type="domain" description="Alpha-D-phosphohexomutase alpha/beta/alpha" evidence="10">
    <location>
        <begin position="150"/>
        <end position="247"/>
    </location>
</feature>
<evidence type="ECO:0000256" key="5">
    <source>
        <dbReference type="ARBA" id="ARBA00022842"/>
    </source>
</evidence>
<evidence type="ECO:0000259" key="8">
    <source>
        <dbReference type="Pfam" id="PF00408"/>
    </source>
</evidence>
<dbReference type="GO" id="GO:0000287">
    <property type="term" value="F:magnesium ion binding"/>
    <property type="evidence" value="ECO:0007669"/>
    <property type="project" value="InterPro"/>
</dbReference>
<evidence type="ECO:0000313" key="12">
    <source>
        <dbReference type="EMBL" id="OGN23035.1"/>
    </source>
</evidence>
<dbReference type="InterPro" id="IPR005843">
    <property type="entry name" value="A-D-PHexomutase_C"/>
</dbReference>
<proteinExistence type="inferred from homology"/>
<dbReference type="EMBL" id="MGKI01000006">
    <property type="protein sequence ID" value="OGN23035.1"/>
    <property type="molecule type" value="Genomic_DNA"/>
</dbReference>
<keyword evidence="5 7" id="KW-0460">Magnesium</keyword>
<dbReference type="GO" id="GO:0016868">
    <property type="term" value="F:intramolecular phosphotransferase activity"/>
    <property type="evidence" value="ECO:0007669"/>
    <property type="project" value="InterPro"/>
</dbReference>
<evidence type="ECO:0000256" key="3">
    <source>
        <dbReference type="ARBA" id="ARBA00022553"/>
    </source>
</evidence>
<dbReference type="CDD" id="cd03089">
    <property type="entry name" value="PMM_PGM"/>
    <property type="match status" value="1"/>
</dbReference>
<dbReference type="Gene3D" id="3.40.120.10">
    <property type="entry name" value="Alpha-D-Glucose-1,6-Bisphosphate, subunit A, domain 3"/>
    <property type="match status" value="3"/>
</dbReference>
<dbReference type="Pfam" id="PF02880">
    <property type="entry name" value="PGM_PMM_III"/>
    <property type="match status" value="1"/>
</dbReference>
<keyword evidence="3" id="KW-0597">Phosphoprotein</keyword>
<feature type="domain" description="Alpha-D-phosphohexomutase C-terminal" evidence="8">
    <location>
        <begin position="391"/>
        <end position="436"/>
    </location>
</feature>
<dbReference type="InterPro" id="IPR005846">
    <property type="entry name" value="A-D-PHexomutase_a/b/a-III"/>
</dbReference>
<evidence type="ECO:0000256" key="1">
    <source>
        <dbReference type="ARBA" id="ARBA00001946"/>
    </source>
</evidence>
<feature type="domain" description="Alpha-D-phosphohexomutase alpha/beta/alpha" evidence="9">
    <location>
        <begin position="5"/>
        <end position="117"/>
    </location>
</feature>
<dbReference type="InterPro" id="IPR005841">
    <property type="entry name" value="Alpha-D-phosphohexomutase_SF"/>
</dbReference>
<keyword evidence="4 7" id="KW-0479">Metal-binding</keyword>
<comment type="caution">
    <text evidence="12">The sequence shown here is derived from an EMBL/GenBank/DDBJ whole genome shotgun (WGS) entry which is preliminary data.</text>
</comment>
<evidence type="ECO:0000259" key="11">
    <source>
        <dbReference type="Pfam" id="PF02880"/>
    </source>
</evidence>
<organism evidence="12 13">
    <name type="scientific">Candidatus Yanofskybacteria bacterium RIFCSPLOWO2_01_FULL_42_49</name>
    <dbReference type="NCBI Taxonomy" id="1802694"/>
    <lineage>
        <taxon>Bacteria</taxon>
        <taxon>Candidatus Yanofskyibacteriota</taxon>
    </lineage>
</organism>
<dbReference type="PANTHER" id="PTHR43771:SF1">
    <property type="entry name" value="PHOSPHOMANNOMUTASE"/>
    <property type="match status" value="1"/>
</dbReference>
<dbReference type="AlphaFoldDB" id="A0A1F8GCD0"/>
<evidence type="ECO:0000256" key="6">
    <source>
        <dbReference type="ARBA" id="ARBA00023235"/>
    </source>
</evidence>
<dbReference type="PRINTS" id="PR00509">
    <property type="entry name" value="PGMPMM"/>
</dbReference>
<reference evidence="12 13" key="1">
    <citation type="journal article" date="2016" name="Nat. Commun.">
        <title>Thousands of microbial genomes shed light on interconnected biogeochemical processes in an aquifer system.</title>
        <authorList>
            <person name="Anantharaman K."/>
            <person name="Brown C.T."/>
            <person name="Hug L.A."/>
            <person name="Sharon I."/>
            <person name="Castelle C.J."/>
            <person name="Probst A.J."/>
            <person name="Thomas B.C."/>
            <person name="Singh A."/>
            <person name="Wilkins M.J."/>
            <person name="Karaoz U."/>
            <person name="Brodie E.L."/>
            <person name="Williams K.H."/>
            <person name="Hubbard S.S."/>
            <person name="Banfield J.F."/>
        </authorList>
    </citation>
    <scope>NUCLEOTIDE SEQUENCE [LARGE SCALE GENOMIC DNA]</scope>
</reference>
<dbReference type="InterPro" id="IPR016066">
    <property type="entry name" value="A-D-PHexomutase_CS"/>
</dbReference>
<dbReference type="Gene3D" id="3.30.310.50">
    <property type="entry name" value="Alpha-D-phosphohexomutase, C-terminal domain"/>
    <property type="match status" value="1"/>
</dbReference>
<evidence type="ECO:0008006" key="14">
    <source>
        <dbReference type="Google" id="ProtNLM"/>
    </source>
</evidence>
<dbReference type="Pfam" id="PF02879">
    <property type="entry name" value="PGM_PMM_II"/>
    <property type="match status" value="1"/>
</dbReference>
<sequence>MNQSTFRAYDIRGIYPDELNEEIAGRIAGATAKFLNAKKLVMGEDARTSSPALRKAVLEGATKAGCDVYYIGQCTTPLFYFSVNNLGADGGIMVTASHNPPQYNGLKIVGRGGVPIYSGSGLKDIQKLLELDNTSKQAGSVEEISVLNQYLNFLVRESSGKNKRIRFVIDASNGVAPVVLKPLLEKLNLDPVLLNFDIDGNFPNHSPDISKKDNLQQLKNKIIETGADLGFAFDGDADRLTVLDEKGDKLPAEFVVGLLFKAQSGLFRKLKVVYDLRFSKSIKELVGKNGFPSPTGYVYVRGKMEEIGADLGGELAGHFDFKEMNYAESAMLAMLRILNIVASSGKTLSALVEPFKKYVNSGEINIEINQNDSLRSKIMENFKNKYSDGKQNFLDGITVEYPEWWFNARFSNTEPLIRIVVEAGTKELMEQKKEELILEIKKAV</sequence>
<dbReference type="SUPFAM" id="SSF55957">
    <property type="entry name" value="Phosphoglucomutase, C-terminal domain"/>
    <property type="match status" value="1"/>
</dbReference>
<dbReference type="Pfam" id="PF00408">
    <property type="entry name" value="PGM_PMM_IV"/>
    <property type="match status" value="1"/>
</dbReference>
<dbReference type="STRING" id="1802694.A2918_02805"/>
<dbReference type="GO" id="GO:0005975">
    <property type="term" value="P:carbohydrate metabolic process"/>
    <property type="evidence" value="ECO:0007669"/>
    <property type="project" value="InterPro"/>
</dbReference>
<accession>A0A1F8GCD0</accession>
<comment type="cofactor">
    <cofactor evidence="1">
        <name>Mg(2+)</name>
        <dbReference type="ChEBI" id="CHEBI:18420"/>
    </cofactor>
</comment>
<dbReference type="PROSITE" id="PS00710">
    <property type="entry name" value="PGM_PMM"/>
    <property type="match status" value="1"/>
</dbReference>
<evidence type="ECO:0000256" key="7">
    <source>
        <dbReference type="RuleBase" id="RU004326"/>
    </source>
</evidence>
<gene>
    <name evidence="12" type="ORF">A2918_02805</name>
</gene>
<dbReference type="InterPro" id="IPR005845">
    <property type="entry name" value="A-D-PHexomutase_a/b/a-II"/>
</dbReference>